<comment type="caution">
    <text evidence="8">The sequence shown here is derived from an EMBL/GenBank/DDBJ whole genome shotgun (WGS) entry which is preliminary data.</text>
</comment>
<keyword evidence="5" id="KW-1015">Disulfide bond</keyword>
<evidence type="ECO:0000313" key="9">
    <source>
        <dbReference type="Proteomes" id="UP001596976"/>
    </source>
</evidence>
<dbReference type="InterPro" id="IPR017941">
    <property type="entry name" value="Rieske_2Fe-2S"/>
</dbReference>
<dbReference type="Proteomes" id="UP001596976">
    <property type="component" value="Unassembled WGS sequence"/>
</dbReference>
<dbReference type="PROSITE" id="PS51318">
    <property type="entry name" value="TAT"/>
    <property type="match status" value="1"/>
</dbReference>
<keyword evidence="6" id="KW-1133">Transmembrane helix</keyword>
<name>A0ABW3GZI0_9BACL</name>
<gene>
    <name evidence="8" type="ORF">ACFQ0V_06745</name>
</gene>
<dbReference type="CDD" id="cd03467">
    <property type="entry name" value="Rieske"/>
    <property type="match status" value="1"/>
</dbReference>
<dbReference type="Gene3D" id="2.102.10.10">
    <property type="entry name" value="Rieske [2Fe-2S] iron-sulphur domain"/>
    <property type="match status" value="1"/>
</dbReference>
<evidence type="ECO:0000256" key="5">
    <source>
        <dbReference type="ARBA" id="ARBA00023157"/>
    </source>
</evidence>
<dbReference type="PROSITE" id="PS51296">
    <property type="entry name" value="RIESKE"/>
    <property type="match status" value="1"/>
</dbReference>
<dbReference type="PANTHER" id="PTHR10134">
    <property type="entry name" value="CYTOCHROME B-C1 COMPLEX SUBUNIT RIESKE, MITOCHONDRIAL"/>
    <property type="match status" value="1"/>
</dbReference>
<reference evidence="9" key="1">
    <citation type="journal article" date="2019" name="Int. J. Syst. Evol. Microbiol.">
        <title>The Global Catalogue of Microorganisms (GCM) 10K type strain sequencing project: providing services to taxonomists for standard genome sequencing and annotation.</title>
        <authorList>
            <consortium name="The Broad Institute Genomics Platform"/>
            <consortium name="The Broad Institute Genome Sequencing Center for Infectious Disease"/>
            <person name="Wu L."/>
            <person name="Ma J."/>
        </authorList>
    </citation>
    <scope>NUCLEOTIDE SEQUENCE [LARGE SCALE GENOMIC DNA]</scope>
    <source>
        <strain evidence="9">CCUG 63563</strain>
    </source>
</reference>
<keyword evidence="6" id="KW-0812">Transmembrane</keyword>
<feature type="domain" description="Rieske" evidence="7">
    <location>
        <begin position="60"/>
        <end position="159"/>
    </location>
</feature>
<keyword evidence="6" id="KW-0472">Membrane</keyword>
<keyword evidence="4" id="KW-0411">Iron-sulfur</keyword>
<keyword evidence="2" id="KW-0479">Metal-binding</keyword>
<keyword evidence="9" id="KW-1185">Reference proteome</keyword>
<dbReference type="InterPro" id="IPR036922">
    <property type="entry name" value="Rieske_2Fe-2S_sf"/>
</dbReference>
<evidence type="ECO:0000313" key="8">
    <source>
        <dbReference type="EMBL" id="MFD0943473.1"/>
    </source>
</evidence>
<evidence type="ECO:0000259" key="7">
    <source>
        <dbReference type="PROSITE" id="PS51296"/>
    </source>
</evidence>
<dbReference type="InterPro" id="IPR006311">
    <property type="entry name" value="TAT_signal"/>
</dbReference>
<dbReference type="RefSeq" id="WP_328799601.1">
    <property type="nucleotide sequence ID" value="NZ_JBHTJF010000022.1"/>
</dbReference>
<evidence type="ECO:0000256" key="6">
    <source>
        <dbReference type="SAM" id="Phobius"/>
    </source>
</evidence>
<dbReference type="Pfam" id="PF00355">
    <property type="entry name" value="Rieske"/>
    <property type="match status" value="1"/>
</dbReference>
<evidence type="ECO:0000256" key="3">
    <source>
        <dbReference type="ARBA" id="ARBA00023004"/>
    </source>
</evidence>
<organism evidence="8 9">
    <name type="scientific">Savagea faecisuis</name>
    <dbReference type="NCBI Taxonomy" id="1274803"/>
    <lineage>
        <taxon>Bacteria</taxon>
        <taxon>Bacillati</taxon>
        <taxon>Bacillota</taxon>
        <taxon>Bacilli</taxon>
        <taxon>Bacillales</taxon>
        <taxon>Caryophanaceae</taxon>
        <taxon>Savagea</taxon>
    </lineage>
</organism>
<keyword evidence="3" id="KW-0408">Iron</keyword>
<evidence type="ECO:0000256" key="4">
    <source>
        <dbReference type="ARBA" id="ARBA00023014"/>
    </source>
</evidence>
<evidence type="ECO:0000256" key="1">
    <source>
        <dbReference type="ARBA" id="ARBA00022714"/>
    </source>
</evidence>
<proteinExistence type="predicted"/>
<accession>A0ABW3GZI0</accession>
<feature type="transmembrane region" description="Helical" evidence="6">
    <location>
        <begin position="12"/>
        <end position="32"/>
    </location>
</feature>
<dbReference type="SUPFAM" id="SSF50022">
    <property type="entry name" value="ISP domain"/>
    <property type="match status" value="1"/>
</dbReference>
<dbReference type="EMBL" id="JBHTJF010000022">
    <property type="protein sequence ID" value="MFD0943473.1"/>
    <property type="molecule type" value="Genomic_DNA"/>
</dbReference>
<evidence type="ECO:0000256" key="2">
    <source>
        <dbReference type="ARBA" id="ARBA00022723"/>
    </source>
</evidence>
<protein>
    <submittedName>
        <fullName evidence="8">Ubiquinol-cytochrome c reductase iron-sulfur subunit</fullName>
    </submittedName>
</protein>
<keyword evidence="1" id="KW-0001">2Fe-2S</keyword>
<sequence length="168" mass="18650">MMSSKVSRRQFLSYTLMGTGGFMASAMLMPMVRFAIDPVLQPSADGELIPTSQKADALTEEPVKVDFVIKDRKDAWYVSDVADSAWVYKQGDEIIALHPTCKHLGCTVNWEGDDKNPNRFFCPCHDGLYEKNGQNVAGTPPLGPLDQYEVEVVDGFVYLGKVVENQLV</sequence>
<dbReference type="InterPro" id="IPR014349">
    <property type="entry name" value="Rieske_Fe-S_prot"/>
</dbReference>